<accession>A0AAJ4W2L0</accession>
<evidence type="ECO:0000313" key="3">
    <source>
        <dbReference type="Proteomes" id="UP000183496"/>
    </source>
</evidence>
<evidence type="ECO:0008006" key="4">
    <source>
        <dbReference type="Google" id="ProtNLM"/>
    </source>
</evidence>
<dbReference type="Proteomes" id="UP000183496">
    <property type="component" value="Unassembled WGS sequence"/>
</dbReference>
<keyword evidence="1" id="KW-0732">Signal</keyword>
<feature type="chain" id="PRO_5042555582" description="DUF3887 domain-containing protein" evidence="1">
    <location>
        <begin position="21"/>
        <end position="127"/>
    </location>
</feature>
<dbReference type="AlphaFoldDB" id="A0AAJ4W2L0"/>
<dbReference type="EMBL" id="FOFY01000002">
    <property type="protein sequence ID" value="SEQ31454.1"/>
    <property type="molecule type" value="Genomic_DNA"/>
</dbReference>
<gene>
    <name evidence="2" type="ORF">SAMN04488089_102310</name>
</gene>
<dbReference type="RefSeq" id="WP_041891765.1">
    <property type="nucleotide sequence ID" value="NZ_CP010817.1"/>
</dbReference>
<sequence length="127" mass="14714">MKKNIYLLILILLGSIQGFSQDMTKMSDEEIIKKSKEIAFNYINTDSFFNNSRVDNDMIVKTKVFLIKKEDEILKGNSNYKEGDKLIYIAYYRIDITQIPQAVIYIRLKDSKLVSKMRGTDGMGLDL</sequence>
<reference evidence="2 3" key="1">
    <citation type="submission" date="2016-10" db="EMBL/GenBank/DDBJ databases">
        <authorList>
            <person name="Varghese N."/>
            <person name="Submissions S."/>
        </authorList>
    </citation>
    <scope>NUCLEOTIDE SEQUENCE [LARGE SCALE GENOMIC DNA]</scope>
    <source>
        <strain evidence="3">DSM 19823 / KCTC 23066 / CCTCC M 208030 / D25</strain>
    </source>
</reference>
<name>A0AAJ4W2L0_MYRPR</name>
<feature type="signal peptide" evidence="1">
    <location>
        <begin position="1"/>
        <end position="20"/>
    </location>
</feature>
<keyword evidence="3" id="KW-1185">Reference proteome</keyword>
<evidence type="ECO:0000256" key="1">
    <source>
        <dbReference type="SAM" id="SignalP"/>
    </source>
</evidence>
<protein>
    <recommendedName>
        <fullName evidence="4">DUF3887 domain-containing protein</fullName>
    </recommendedName>
</protein>
<evidence type="ECO:0000313" key="2">
    <source>
        <dbReference type="EMBL" id="SEQ31454.1"/>
    </source>
</evidence>
<organism evidence="2 3">
    <name type="scientific">Myroides profundi</name>
    <dbReference type="NCBI Taxonomy" id="480520"/>
    <lineage>
        <taxon>Bacteria</taxon>
        <taxon>Pseudomonadati</taxon>
        <taxon>Bacteroidota</taxon>
        <taxon>Flavobacteriia</taxon>
        <taxon>Flavobacteriales</taxon>
        <taxon>Flavobacteriaceae</taxon>
        <taxon>Myroides</taxon>
    </lineage>
</organism>
<proteinExistence type="predicted"/>
<comment type="caution">
    <text evidence="2">The sequence shown here is derived from an EMBL/GenBank/DDBJ whole genome shotgun (WGS) entry which is preliminary data.</text>
</comment>
<dbReference type="KEGG" id="mpw:MPR_1813"/>